<gene>
    <name evidence="1" type="ORF">SGA02_28990</name>
</gene>
<dbReference type="EMBL" id="BKAX01000019">
    <property type="protein sequence ID" value="GEQ07071.1"/>
    <property type="molecule type" value="Genomic_DNA"/>
</dbReference>
<proteinExistence type="predicted"/>
<evidence type="ECO:0000313" key="1">
    <source>
        <dbReference type="EMBL" id="GEQ07071.1"/>
    </source>
</evidence>
<evidence type="ECO:0008006" key="3">
    <source>
        <dbReference type="Google" id="ProtNLM"/>
    </source>
</evidence>
<dbReference type="Proteomes" id="UP000321057">
    <property type="component" value="Unassembled WGS sequence"/>
</dbReference>
<accession>A0ABQ0Y6U2</accession>
<evidence type="ECO:0000313" key="2">
    <source>
        <dbReference type="Proteomes" id="UP000321057"/>
    </source>
</evidence>
<protein>
    <recommendedName>
        <fullName evidence="3">N-acetylmuramoyl-L-alanine amidase</fullName>
    </recommendedName>
</protein>
<comment type="caution">
    <text evidence="1">The sequence shown here is derived from an EMBL/GenBank/DDBJ whole genome shotgun (WGS) entry which is preliminary data.</text>
</comment>
<name>A0ABQ0Y6U2_STAGA</name>
<keyword evidence="2" id="KW-1185">Reference proteome</keyword>
<reference evidence="1 2" key="1">
    <citation type="submission" date="2019-07" db="EMBL/GenBank/DDBJ databases">
        <title>Whole genome shotgun sequence of Staphylococcus gallinarum NBRC 109767.</title>
        <authorList>
            <person name="Hosoyama A."/>
            <person name="Uohara A."/>
            <person name="Ohji S."/>
            <person name="Ichikawa N."/>
        </authorList>
    </citation>
    <scope>NUCLEOTIDE SEQUENCE [LARGE SCALE GENOMIC DNA]</scope>
    <source>
        <strain evidence="1 2">NBRC 109767</strain>
    </source>
</reference>
<sequence length="53" mass="6160">MNQDLYQDTRYGQQVRNYADYGLYWVKKNVKPDVIVEFHLDAASGGHVIISDK</sequence>
<organism evidence="1 2">
    <name type="scientific">Staphylococcus gallinarum</name>
    <dbReference type="NCBI Taxonomy" id="1293"/>
    <lineage>
        <taxon>Bacteria</taxon>
        <taxon>Bacillati</taxon>
        <taxon>Bacillota</taxon>
        <taxon>Bacilli</taxon>
        <taxon>Bacillales</taxon>
        <taxon>Staphylococcaceae</taxon>
        <taxon>Staphylococcus</taxon>
    </lineage>
</organism>